<keyword evidence="2" id="KW-0749">Sporulation</keyword>
<dbReference type="InterPro" id="IPR050239">
    <property type="entry name" value="Sigma-70_RNA_pol_init_factors"/>
</dbReference>
<comment type="caution">
    <text evidence="9">The sequence shown here is derived from an EMBL/GenBank/DDBJ whole genome shotgun (WGS) entry which is preliminary data.</text>
</comment>
<dbReference type="InterPro" id="IPR007627">
    <property type="entry name" value="RNA_pol_sigma70_r2"/>
</dbReference>
<reference evidence="9" key="2">
    <citation type="journal article" date="2021" name="PeerJ">
        <title>Extensive microbial diversity within the chicken gut microbiome revealed by metagenomics and culture.</title>
        <authorList>
            <person name="Gilroy R."/>
            <person name="Ravi A."/>
            <person name="Getino M."/>
            <person name="Pursley I."/>
            <person name="Horton D.L."/>
            <person name="Alikhan N.F."/>
            <person name="Baker D."/>
            <person name="Gharbi K."/>
            <person name="Hall N."/>
            <person name="Watson M."/>
            <person name="Adriaenssens E.M."/>
            <person name="Foster-Nyarko E."/>
            <person name="Jarju S."/>
            <person name="Secka A."/>
            <person name="Antonio M."/>
            <person name="Oren A."/>
            <person name="Chaudhuri R.R."/>
            <person name="La Ragione R."/>
            <person name="Hildebrand F."/>
            <person name="Pallen M.J."/>
        </authorList>
    </citation>
    <scope>NUCLEOTIDE SEQUENCE</scope>
    <source>
        <strain evidence="9">CHK157-1446</strain>
    </source>
</reference>
<dbReference type="Gene3D" id="1.20.120.1810">
    <property type="match status" value="1"/>
</dbReference>
<dbReference type="InterPro" id="IPR014322">
    <property type="entry name" value="RNA_pol_sigma-B/F/G"/>
</dbReference>
<proteinExistence type="inferred from homology"/>
<evidence type="ECO:0000256" key="1">
    <source>
        <dbReference type="ARBA" id="ARBA00007788"/>
    </source>
</evidence>
<organism evidence="9 10">
    <name type="scientific">Candidatus Faeciplasma gallinarum</name>
    <dbReference type="NCBI Taxonomy" id="2840799"/>
    <lineage>
        <taxon>Bacteria</taxon>
        <taxon>Bacillati</taxon>
        <taxon>Bacillota</taxon>
        <taxon>Clostridia</taxon>
        <taxon>Eubacteriales</taxon>
        <taxon>Oscillospiraceae</taxon>
        <taxon>Oscillospiraceae incertae sedis</taxon>
        <taxon>Candidatus Faeciplasma</taxon>
    </lineage>
</organism>
<dbReference type="InterPro" id="IPR014284">
    <property type="entry name" value="RNA_pol_sigma-70_dom"/>
</dbReference>
<dbReference type="GO" id="GO:0006352">
    <property type="term" value="P:DNA-templated transcription initiation"/>
    <property type="evidence" value="ECO:0007669"/>
    <property type="project" value="InterPro"/>
</dbReference>
<dbReference type="EMBL" id="DVIR01000069">
    <property type="protein sequence ID" value="HIS25206.1"/>
    <property type="molecule type" value="Genomic_DNA"/>
</dbReference>
<evidence type="ECO:0000259" key="8">
    <source>
        <dbReference type="PROSITE" id="PS50943"/>
    </source>
</evidence>
<comment type="similarity">
    <text evidence="1 7">Belongs to the sigma-70 factor family.</text>
</comment>
<dbReference type="PANTHER" id="PTHR30603">
    <property type="entry name" value="RNA POLYMERASE SIGMA FACTOR RPO"/>
    <property type="match status" value="1"/>
</dbReference>
<evidence type="ECO:0000313" key="10">
    <source>
        <dbReference type="Proteomes" id="UP000823982"/>
    </source>
</evidence>
<dbReference type="NCBIfam" id="TIGR02980">
    <property type="entry name" value="SigBFG"/>
    <property type="match status" value="1"/>
</dbReference>
<protein>
    <recommendedName>
        <fullName evidence="7">RNA polymerase sigma factor</fullName>
    </recommendedName>
</protein>
<dbReference type="InterPro" id="IPR007630">
    <property type="entry name" value="RNA_pol_sigma70_r4"/>
</dbReference>
<dbReference type="PROSITE" id="PS00716">
    <property type="entry name" value="SIGMA70_2"/>
    <property type="match status" value="1"/>
</dbReference>
<sequence length="256" mass="28830">MQFNKVEISGVNTSRLKVLSEEKKTELLKRTKQGDKAAREELIQGNLRLVLSVIQKFMSRGTPPDDLFQVGVVGLIKAIDNFDTSLDVKFSTYAVPMISGELRRYLRDNNAIRVSRSTRDLAYKAMQAKERLMNKLGNEPSAKEISKEIGAKQSDVVFALESISEPVSIYEPVYSNTGDTLYMLDQLGDSSSDEGWIDELLLKDAIKKLSDREKNILYLRFYQGKTQVEVANEIGISQAQVSRLEKNALSRIKSNV</sequence>
<dbReference type="SUPFAM" id="SSF88659">
    <property type="entry name" value="Sigma3 and sigma4 domains of RNA polymerase sigma factors"/>
    <property type="match status" value="2"/>
</dbReference>
<dbReference type="PANTHER" id="PTHR30603:SF17">
    <property type="entry name" value="RNA POLYMERASE SIGMA-G FACTOR"/>
    <property type="match status" value="1"/>
</dbReference>
<dbReference type="PRINTS" id="PR00046">
    <property type="entry name" value="SIGMA70FCT"/>
</dbReference>
<dbReference type="Pfam" id="PF04542">
    <property type="entry name" value="Sigma70_r2"/>
    <property type="match status" value="1"/>
</dbReference>
<dbReference type="PROSITE" id="PS50943">
    <property type="entry name" value="HTH_CROC1"/>
    <property type="match status" value="1"/>
</dbReference>
<reference evidence="9" key="1">
    <citation type="submission" date="2020-10" db="EMBL/GenBank/DDBJ databases">
        <authorList>
            <person name="Gilroy R."/>
        </authorList>
    </citation>
    <scope>NUCLEOTIDE SEQUENCE</scope>
    <source>
        <strain evidence="9">CHK157-1446</strain>
    </source>
</reference>
<evidence type="ECO:0000256" key="4">
    <source>
        <dbReference type="ARBA" id="ARBA00023082"/>
    </source>
</evidence>
<gene>
    <name evidence="9" type="primary">sigG</name>
    <name evidence="9" type="ORF">IAD01_07410</name>
</gene>
<evidence type="ECO:0000256" key="6">
    <source>
        <dbReference type="ARBA" id="ARBA00023163"/>
    </source>
</evidence>
<comment type="function">
    <text evidence="7">Sigma factors are initiation factors that promote the attachment of RNA polymerase to specific initiation sites and are then released.</text>
</comment>
<keyword evidence="5 7" id="KW-0238">DNA-binding</keyword>
<evidence type="ECO:0000256" key="2">
    <source>
        <dbReference type="ARBA" id="ARBA00022969"/>
    </source>
</evidence>
<evidence type="ECO:0000256" key="7">
    <source>
        <dbReference type="RuleBase" id="RU362124"/>
    </source>
</evidence>
<dbReference type="InterPro" id="IPR013324">
    <property type="entry name" value="RNA_pol_sigma_r3/r4-like"/>
</dbReference>
<dbReference type="PIRSF" id="PIRSF000770">
    <property type="entry name" value="RNA_pol_sigma-SigE/K"/>
    <property type="match status" value="1"/>
</dbReference>
<dbReference type="PROSITE" id="PS00715">
    <property type="entry name" value="SIGMA70_1"/>
    <property type="match status" value="1"/>
</dbReference>
<keyword evidence="6 7" id="KW-0804">Transcription</keyword>
<dbReference type="CDD" id="cd06171">
    <property type="entry name" value="Sigma70_r4"/>
    <property type="match status" value="1"/>
</dbReference>
<feature type="domain" description="HTH cro/C1-type" evidence="8">
    <location>
        <begin position="216"/>
        <end position="247"/>
    </location>
</feature>
<dbReference type="Pfam" id="PF04545">
    <property type="entry name" value="Sigma70_r4"/>
    <property type="match status" value="1"/>
</dbReference>
<keyword evidence="4 7" id="KW-0731">Sigma factor</keyword>
<name>A0A9D1EPG0_9FIRM</name>
<dbReference type="InterPro" id="IPR013325">
    <property type="entry name" value="RNA_pol_sigma_r2"/>
</dbReference>
<dbReference type="GO" id="GO:0016987">
    <property type="term" value="F:sigma factor activity"/>
    <property type="evidence" value="ECO:0007669"/>
    <property type="project" value="UniProtKB-KW"/>
</dbReference>
<dbReference type="Gene3D" id="1.20.140.160">
    <property type="match status" value="1"/>
</dbReference>
<keyword evidence="3 7" id="KW-0805">Transcription regulation</keyword>
<evidence type="ECO:0000313" key="9">
    <source>
        <dbReference type="EMBL" id="HIS25206.1"/>
    </source>
</evidence>
<dbReference type="InterPro" id="IPR001387">
    <property type="entry name" value="Cro/C1-type_HTH"/>
</dbReference>
<dbReference type="Proteomes" id="UP000823982">
    <property type="component" value="Unassembled WGS sequence"/>
</dbReference>
<dbReference type="AlphaFoldDB" id="A0A9D1EPG0"/>
<evidence type="ECO:0000256" key="3">
    <source>
        <dbReference type="ARBA" id="ARBA00023015"/>
    </source>
</evidence>
<dbReference type="SUPFAM" id="SSF88946">
    <property type="entry name" value="Sigma2 domain of RNA polymerase sigma factors"/>
    <property type="match status" value="1"/>
</dbReference>
<dbReference type="GO" id="GO:0003677">
    <property type="term" value="F:DNA binding"/>
    <property type="evidence" value="ECO:0007669"/>
    <property type="project" value="UniProtKB-KW"/>
</dbReference>
<dbReference type="NCBIfam" id="NF006071">
    <property type="entry name" value="PRK08215.1"/>
    <property type="match status" value="1"/>
</dbReference>
<dbReference type="GO" id="GO:0030435">
    <property type="term" value="P:sporulation resulting in formation of a cellular spore"/>
    <property type="evidence" value="ECO:0007669"/>
    <property type="project" value="UniProtKB-KW"/>
</dbReference>
<dbReference type="NCBIfam" id="TIGR02937">
    <property type="entry name" value="sigma70-ECF"/>
    <property type="match status" value="1"/>
</dbReference>
<evidence type="ECO:0000256" key="5">
    <source>
        <dbReference type="ARBA" id="ARBA00023125"/>
    </source>
</evidence>
<dbReference type="InterPro" id="IPR000943">
    <property type="entry name" value="RNA_pol_sigma70"/>
</dbReference>
<accession>A0A9D1EPG0</accession>